<feature type="domain" description="HAT C-terminal dimerisation" evidence="2">
    <location>
        <begin position="66"/>
        <end position="154"/>
    </location>
</feature>
<reference evidence="3 4" key="1">
    <citation type="submission" date="2018-10" db="EMBL/GenBank/DDBJ databases">
        <title>A high-quality apple genome assembly.</title>
        <authorList>
            <person name="Hu J."/>
        </authorList>
    </citation>
    <scope>NUCLEOTIDE SEQUENCE [LARGE SCALE GENOMIC DNA]</scope>
    <source>
        <strain evidence="4">cv. HFTH1</strain>
        <tissue evidence="3">Young leaf</tissue>
    </source>
</reference>
<protein>
    <recommendedName>
        <fullName evidence="2">HAT C-terminal dimerisation domain-containing protein</fullName>
    </recommendedName>
</protein>
<feature type="compositionally biased region" description="Polar residues" evidence="1">
    <location>
        <begin position="277"/>
        <end position="333"/>
    </location>
</feature>
<dbReference type="STRING" id="3750.A0A498KR20"/>
<sequence length="333" mass="35887">MVGSEKRPAMGYVYAGMYRAKETIKKELVKREDIEGDMHSDIVSGTFDCIERLVPDTNVQDKIVKELNLYKSAAGDFRRKMAIRARDTLLPAEWWSTYGGGCPNLTSLAIRILSQTCSSIGYRRNEIPFGKAHSTRNCLERQRISDLVFVRYNLRLKQMVGKNIGQDVIDPISFKNISMTEDWVTGKDMCLDDNGSSDWMELDSNSASTMLLGPSNDDANDLGSGFDDYEIFSKAKDGEEENVEYSFGGTASGVFGPQTGSSQFGGTSTGGFGTQTAIGGQTGSSIFKGTSTGAFGPQTSSRTSTGVFGSQTRSGTSTGAFGSLTRSGTSTGA</sequence>
<dbReference type="GO" id="GO:0046983">
    <property type="term" value="F:protein dimerization activity"/>
    <property type="evidence" value="ECO:0007669"/>
    <property type="project" value="InterPro"/>
</dbReference>
<evidence type="ECO:0000256" key="1">
    <source>
        <dbReference type="SAM" id="MobiDB-lite"/>
    </source>
</evidence>
<comment type="caution">
    <text evidence="3">The sequence shown here is derived from an EMBL/GenBank/DDBJ whole genome shotgun (WGS) entry which is preliminary data.</text>
</comment>
<keyword evidence="4" id="KW-1185">Reference proteome</keyword>
<dbReference type="Pfam" id="PF05699">
    <property type="entry name" value="Dimer_Tnp_hAT"/>
    <property type="match status" value="1"/>
</dbReference>
<dbReference type="InterPro" id="IPR012337">
    <property type="entry name" value="RNaseH-like_sf"/>
</dbReference>
<dbReference type="InterPro" id="IPR008906">
    <property type="entry name" value="HATC_C_dom"/>
</dbReference>
<evidence type="ECO:0000259" key="2">
    <source>
        <dbReference type="Pfam" id="PF05699"/>
    </source>
</evidence>
<dbReference type="PANTHER" id="PTHR32166:SF122">
    <property type="entry name" value="OS09G0499600 PROTEIN"/>
    <property type="match status" value="1"/>
</dbReference>
<name>A0A498KR20_MALDO</name>
<dbReference type="EMBL" id="RDQH01000327">
    <property type="protein sequence ID" value="RXI08924.1"/>
    <property type="molecule type" value="Genomic_DNA"/>
</dbReference>
<dbReference type="AlphaFoldDB" id="A0A498KR20"/>
<evidence type="ECO:0000313" key="3">
    <source>
        <dbReference type="EMBL" id="RXI08924.1"/>
    </source>
</evidence>
<dbReference type="PANTHER" id="PTHR32166">
    <property type="entry name" value="OSJNBA0013A04.12 PROTEIN"/>
    <property type="match status" value="1"/>
</dbReference>
<gene>
    <name evidence="3" type="ORF">DVH24_023068</name>
</gene>
<evidence type="ECO:0000313" key="4">
    <source>
        <dbReference type="Proteomes" id="UP000290289"/>
    </source>
</evidence>
<accession>A0A498KR20</accession>
<dbReference type="Proteomes" id="UP000290289">
    <property type="component" value="Chromosome 1"/>
</dbReference>
<organism evidence="3 4">
    <name type="scientific">Malus domestica</name>
    <name type="common">Apple</name>
    <name type="synonym">Pyrus malus</name>
    <dbReference type="NCBI Taxonomy" id="3750"/>
    <lineage>
        <taxon>Eukaryota</taxon>
        <taxon>Viridiplantae</taxon>
        <taxon>Streptophyta</taxon>
        <taxon>Embryophyta</taxon>
        <taxon>Tracheophyta</taxon>
        <taxon>Spermatophyta</taxon>
        <taxon>Magnoliopsida</taxon>
        <taxon>eudicotyledons</taxon>
        <taxon>Gunneridae</taxon>
        <taxon>Pentapetalae</taxon>
        <taxon>rosids</taxon>
        <taxon>fabids</taxon>
        <taxon>Rosales</taxon>
        <taxon>Rosaceae</taxon>
        <taxon>Amygdaloideae</taxon>
        <taxon>Maleae</taxon>
        <taxon>Malus</taxon>
    </lineage>
</organism>
<feature type="compositionally biased region" description="Low complexity" evidence="1">
    <location>
        <begin position="256"/>
        <end position="266"/>
    </location>
</feature>
<proteinExistence type="predicted"/>
<feature type="region of interest" description="Disordered" evidence="1">
    <location>
        <begin position="256"/>
        <end position="333"/>
    </location>
</feature>
<dbReference type="SUPFAM" id="SSF53098">
    <property type="entry name" value="Ribonuclease H-like"/>
    <property type="match status" value="1"/>
</dbReference>